<evidence type="ECO:0000256" key="1">
    <source>
        <dbReference type="ARBA" id="ARBA00006586"/>
    </source>
</evidence>
<dbReference type="CDD" id="cd03747">
    <property type="entry name" value="Ntn_PGA_like"/>
    <property type="match status" value="1"/>
</dbReference>
<dbReference type="InterPro" id="IPR043147">
    <property type="entry name" value="Penicillin_amidase_A-knob"/>
</dbReference>
<proteinExistence type="inferred from homology"/>
<name>A0ABV5IV79_9ACTN</name>
<dbReference type="Gene3D" id="1.10.1400.10">
    <property type="match status" value="1"/>
</dbReference>
<sequence length="844" mass="91412">MWRHLRRTLDVGGGVILAAAVLVPSATGLAGLPALGATLNPGGGVWRPAADAGPARAETVSLPGLSAPATVAFEDNGLAHVTAGADADLFRTIGYVHARFRLAQMDLTRRQAQGELAEIVGPDALESDRFERDLGLQRAARRDWAALPAGPARETLTAYSRGVNDAIRELVRDHRLPTLFTVLGYEPREWTPVDSLAVQRLVGQKISFDEQAVRFSFAQKALGQKVFDQWFPVVPGNRQQPFDKGPFKKLPLEPLPVRAYPADGVPADGTPGALGTPPTTVPAAAVHSLGNSNSWVVSGSRTASGAPILSADPHLPYSLPSIWYQLEGSSPGYHFSGVTTPGIPVPLLGKTGTFSWGLTASQRPTTLFYEERTDPARPGQYFYQGKWQPLTSVPEPIKVRGGATEQHQVRLTAHGPIMRVQARDYAVWWAGTLPSDNMSSMLALLRAKDLGGFRASLRGWTTPALNFSYADRSGNIAMFNVGVAPQVASGNPALPLAGDGSGDVTGSIAHDALPSSVNPPEGYIVSANQREASGDYPYQYSTSYNFVERGWRDGEIVEQLSHQDKLTLAQSAALQSDWHDNHARQLVPLLLGALKGVELDPFEQRVADLLTAWDYTASPDKPQPVFFDSYKNRLSWATFQPWWTHYKVPQDPDKGLLPRNADSGAWANETLRGTVLGWIQNDPDNAFFSLPDGTRRDATDVMRAAFHETVANALKKYGPDFRNWTYGKYESVLFPNLAGMSALDLGPYPGWGGNPRTPNVSVGTRDAADGRPLSNLATAGATWRFGVDWGTGQIQAVTAGGQSENPMSPWYGNGIPLWMKGRYWPVLEGAAVLGARTVQWKVTS</sequence>
<reference evidence="5 6" key="1">
    <citation type="submission" date="2024-09" db="EMBL/GenBank/DDBJ databases">
        <authorList>
            <person name="Sun Q."/>
            <person name="Mori K."/>
        </authorList>
    </citation>
    <scope>NUCLEOTIDE SEQUENCE [LARGE SCALE GENOMIC DNA]</scope>
    <source>
        <strain evidence="5 6">CCM 3426</strain>
    </source>
</reference>
<dbReference type="PANTHER" id="PTHR34218">
    <property type="entry name" value="PEPTIDASE S45 PENICILLIN AMIDASE"/>
    <property type="match status" value="1"/>
</dbReference>
<dbReference type="Gene3D" id="3.60.20.10">
    <property type="entry name" value="Glutamine Phosphoribosylpyrophosphate, subunit 1, domain 1"/>
    <property type="match status" value="1"/>
</dbReference>
<dbReference type="InterPro" id="IPR029055">
    <property type="entry name" value="Ntn_hydrolases_N"/>
</dbReference>
<dbReference type="EMBL" id="JBHMEI010000078">
    <property type="protein sequence ID" value="MFB9208476.1"/>
    <property type="molecule type" value="Genomic_DNA"/>
</dbReference>
<gene>
    <name evidence="5" type="ORF">ACFFV7_45355</name>
</gene>
<dbReference type="Gene3D" id="1.10.439.10">
    <property type="entry name" value="Penicillin Amidohydrolase, domain 1"/>
    <property type="match status" value="1"/>
</dbReference>
<evidence type="ECO:0000256" key="3">
    <source>
        <dbReference type="ARBA" id="ARBA00022801"/>
    </source>
</evidence>
<dbReference type="Gene3D" id="2.30.120.10">
    <property type="match status" value="1"/>
</dbReference>
<dbReference type="InterPro" id="IPR014395">
    <property type="entry name" value="Pen/GL7ACA/AHL_acylase"/>
</dbReference>
<comment type="caution">
    <text evidence="5">The sequence shown here is derived from an EMBL/GenBank/DDBJ whole genome shotgun (WGS) entry which is preliminary data.</text>
</comment>
<keyword evidence="2" id="KW-0732">Signal</keyword>
<evidence type="ECO:0000256" key="4">
    <source>
        <dbReference type="ARBA" id="ARBA00023145"/>
    </source>
</evidence>
<keyword evidence="6" id="KW-1185">Reference proteome</keyword>
<comment type="similarity">
    <text evidence="1">Belongs to the peptidase S45 family.</text>
</comment>
<dbReference type="PANTHER" id="PTHR34218:SF3">
    <property type="entry name" value="ACYL-HOMOSERINE LACTONE ACYLASE PVDQ"/>
    <property type="match status" value="1"/>
</dbReference>
<keyword evidence="3" id="KW-0378">Hydrolase</keyword>
<keyword evidence="4" id="KW-0865">Zymogen</keyword>
<organism evidence="5 6">
    <name type="scientific">Nonomuraea spiralis</name>
    <dbReference type="NCBI Taxonomy" id="46182"/>
    <lineage>
        <taxon>Bacteria</taxon>
        <taxon>Bacillati</taxon>
        <taxon>Actinomycetota</taxon>
        <taxon>Actinomycetes</taxon>
        <taxon>Streptosporangiales</taxon>
        <taxon>Streptosporangiaceae</taxon>
        <taxon>Nonomuraea</taxon>
    </lineage>
</organism>
<dbReference type="PIRSF" id="PIRSF001227">
    <property type="entry name" value="Pen_acylase"/>
    <property type="match status" value="1"/>
</dbReference>
<dbReference type="Proteomes" id="UP001589647">
    <property type="component" value="Unassembled WGS sequence"/>
</dbReference>
<evidence type="ECO:0000256" key="2">
    <source>
        <dbReference type="ARBA" id="ARBA00022729"/>
    </source>
</evidence>
<evidence type="ECO:0000313" key="6">
    <source>
        <dbReference type="Proteomes" id="UP001589647"/>
    </source>
</evidence>
<dbReference type="InterPro" id="IPR002692">
    <property type="entry name" value="S45"/>
</dbReference>
<dbReference type="SUPFAM" id="SSF56235">
    <property type="entry name" value="N-terminal nucleophile aminohydrolases (Ntn hydrolases)"/>
    <property type="match status" value="1"/>
</dbReference>
<dbReference type="Pfam" id="PF01804">
    <property type="entry name" value="Penicil_amidase"/>
    <property type="match status" value="1"/>
</dbReference>
<dbReference type="InterPro" id="IPR023343">
    <property type="entry name" value="Penicillin_amidase_dom1"/>
</dbReference>
<evidence type="ECO:0000313" key="5">
    <source>
        <dbReference type="EMBL" id="MFB9208476.1"/>
    </source>
</evidence>
<accession>A0ABV5IV79</accession>
<protein>
    <submittedName>
        <fullName evidence="5">Penicillin acylase family protein</fullName>
    </submittedName>
</protein>
<dbReference type="RefSeq" id="WP_189647534.1">
    <property type="nucleotide sequence ID" value="NZ_BMRC01000005.1"/>
</dbReference>
<dbReference type="InterPro" id="IPR043146">
    <property type="entry name" value="Penicillin_amidase_N_B-knob"/>
</dbReference>